<keyword evidence="1" id="KW-0539">Nucleus</keyword>
<dbReference type="Proteomes" id="UP000887574">
    <property type="component" value="Unplaced"/>
</dbReference>
<comment type="subcellular location">
    <subcellularLocation>
        <location evidence="1">Nucleus</location>
        <location evidence="1">Nucleolus</location>
    </subcellularLocation>
</comment>
<dbReference type="InterPro" id="IPR040191">
    <property type="entry name" value="UTP10"/>
</dbReference>
<reference evidence="3" key="1">
    <citation type="submission" date="2022-11" db="UniProtKB">
        <authorList>
            <consortium name="WormBaseParasite"/>
        </authorList>
    </citation>
    <scope>IDENTIFICATION</scope>
</reference>
<dbReference type="GO" id="GO:0030686">
    <property type="term" value="C:90S preribosome"/>
    <property type="evidence" value="ECO:0007669"/>
    <property type="project" value="TreeGrafter"/>
</dbReference>
<proteinExistence type="inferred from homology"/>
<evidence type="ECO:0000256" key="1">
    <source>
        <dbReference type="RuleBase" id="RU367065"/>
    </source>
</evidence>
<dbReference type="GO" id="GO:0045943">
    <property type="term" value="P:positive regulation of transcription by RNA polymerase I"/>
    <property type="evidence" value="ECO:0007669"/>
    <property type="project" value="TreeGrafter"/>
</dbReference>
<dbReference type="GO" id="GO:0030515">
    <property type="term" value="F:snoRNA binding"/>
    <property type="evidence" value="ECO:0007669"/>
    <property type="project" value="TreeGrafter"/>
</dbReference>
<dbReference type="GO" id="GO:0032040">
    <property type="term" value="C:small-subunit processome"/>
    <property type="evidence" value="ECO:0007669"/>
    <property type="project" value="TreeGrafter"/>
</dbReference>
<dbReference type="PANTHER" id="PTHR13457">
    <property type="entry name" value="BAP28"/>
    <property type="match status" value="1"/>
</dbReference>
<keyword evidence="1" id="KW-0698">rRNA processing</keyword>
<dbReference type="PANTHER" id="PTHR13457:SF1">
    <property type="entry name" value="HEAT REPEAT-CONTAINING PROTEIN 1"/>
    <property type="match status" value="1"/>
</dbReference>
<accession>A0A915DU63</accession>
<keyword evidence="2" id="KW-1185">Reference proteome</keyword>
<dbReference type="AlphaFoldDB" id="A0A915DU63"/>
<dbReference type="GO" id="GO:0034455">
    <property type="term" value="C:t-UTP complex"/>
    <property type="evidence" value="ECO:0007669"/>
    <property type="project" value="TreeGrafter"/>
</dbReference>
<comment type="similarity">
    <text evidence="1">Belongs to the HEATR1/UTP10 family.</text>
</comment>
<dbReference type="WBParaSite" id="jg23537">
    <property type="protein sequence ID" value="jg23537"/>
    <property type="gene ID" value="jg23537"/>
</dbReference>
<sequence>MTSLALQLKRLKTAETHSLSVGKDRSSLLFDSKQAAAYNQNDFYELGISGLEQLKKFDDQFDRYETDLFDKSSLSSNRALLGVEENIELNEMLERFIIRLSPYFHLQACKQVLEWFVYKYQVHRFNAELLFFAFLPYHSSNSFGRLLRILKLSNKPEWTFLDEFARSGSPIPMNVLIKVCFANYSYFLVSSLSNFFVKAVKAVGEEYAQKSLHSSFTFYTIFMLNLLEDSSKLNDQLIARLMPYIGIALRSSVLPFNITKLVLSKIQEPWADVALDTVAFICQTQDISTLPGKSIVRLARKCDSLQLMSKLQEMASSCDISYLLVALWNTLRLCLKTGVNDVPTAEDCENMLNALKENFGGQYQLFGAAEENETSVVFT</sequence>
<evidence type="ECO:0000313" key="2">
    <source>
        <dbReference type="Proteomes" id="UP000887574"/>
    </source>
</evidence>
<keyword evidence="1" id="KW-0687">Ribonucleoprotein</keyword>
<protein>
    <recommendedName>
        <fullName evidence="1">HEAT repeat-containing protein 1</fullName>
    </recommendedName>
</protein>
<evidence type="ECO:0000313" key="3">
    <source>
        <dbReference type="WBParaSite" id="jg23537"/>
    </source>
</evidence>
<name>A0A915DU63_9BILA</name>
<organism evidence="2 3">
    <name type="scientific">Ditylenchus dipsaci</name>
    <dbReference type="NCBI Taxonomy" id="166011"/>
    <lineage>
        <taxon>Eukaryota</taxon>
        <taxon>Metazoa</taxon>
        <taxon>Ecdysozoa</taxon>
        <taxon>Nematoda</taxon>
        <taxon>Chromadorea</taxon>
        <taxon>Rhabditida</taxon>
        <taxon>Tylenchina</taxon>
        <taxon>Tylenchomorpha</taxon>
        <taxon>Sphaerularioidea</taxon>
        <taxon>Anguinidae</taxon>
        <taxon>Anguininae</taxon>
        <taxon>Ditylenchus</taxon>
    </lineage>
</organism>
<dbReference type="GO" id="GO:0000462">
    <property type="term" value="P:maturation of SSU-rRNA from tricistronic rRNA transcript (SSU-rRNA, 5.8S rRNA, LSU-rRNA)"/>
    <property type="evidence" value="ECO:0007669"/>
    <property type="project" value="TreeGrafter"/>
</dbReference>
<comment type="function">
    <text evidence="1">Involved in nucleolar processing of pre-18S ribosomal RNA.</text>
</comment>
<keyword evidence="1" id="KW-0690">Ribosome biogenesis</keyword>